<dbReference type="PANTHER" id="PTHR45872">
    <property type="entry name" value="RHO GUANINE NUCLEOTIDE EXCHANGE FACTOR 2, ISOFORM D"/>
    <property type="match status" value="1"/>
</dbReference>
<evidence type="ECO:0000259" key="1">
    <source>
        <dbReference type="Pfam" id="PF09128"/>
    </source>
</evidence>
<reference evidence="2 3" key="1">
    <citation type="journal article" date="2020" name="Cell">
        <title>Large-Scale Comparative Analyses of Tick Genomes Elucidate Their Genetic Diversity and Vector Capacities.</title>
        <authorList>
            <consortium name="Tick Genome and Microbiome Consortium (TIGMIC)"/>
            <person name="Jia N."/>
            <person name="Wang J."/>
            <person name="Shi W."/>
            <person name="Du L."/>
            <person name="Sun Y."/>
            <person name="Zhan W."/>
            <person name="Jiang J.F."/>
            <person name="Wang Q."/>
            <person name="Zhang B."/>
            <person name="Ji P."/>
            <person name="Bell-Sakyi L."/>
            <person name="Cui X.M."/>
            <person name="Yuan T.T."/>
            <person name="Jiang B.G."/>
            <person name="Yang W.F."/>
            <person name="Lam T.T."/>
            <person name="Chang Q.C."/>
            <person name="Ding S.J."/>
            <person name="Wang X.J."/>
            <person name="Zhu J.G."/>
            <person name="Ruan X.D."/>
            <person name="Zhao L."/>
            <person name="Wei J.T."/>
            <person name="Ye R.Z."/>
            <person name="Que T.C."/>
            <person name="Du C.H."/>
            <person name="Zhou Y.H."/>
            <person name="Cheng J.X."/>
            <person name="Dai P.F."/>
            <person name="Guo W.B."/>
            <person name="Han X.H."/>
            <person name="Huang E.J."/>
            <person name="Li L.F."/>
            <person name="Wei W."/>
            <person name="Gao Y.C."/>
            <person name="Liu J.Z."/>
            <person name="Shao H.Z."/>
            <person name="Wang X."/>
            <person name="Wang C.C."/>
            <person name="Yang T.C."/>
            <person name="Huo Q.B."/>
            <person name="Li W."/>
            <person name="Chen H.Y."/>
            <person name="Chen S.E."/>
            <person name="Zhou L.G."/>
            <person name="Ni X.B."/>
            <person name="Tian J.H."/>
            <person name="Sheng Y."/>
            <person name="Liu T."/>
            <person name="Pan Y.S."/>
            <person name="Xia L.Y."/>
            <person name="Li J."/>
            <person name="Zhao F."/>
            <person name="Cao W.C."/>
        </authorList>
    </citation>
    <scope>NUCLEOTIDE SEQUENCE [LARGE SCALE GENOMIC DNA]</scope>
    <source>
        <strain evidence="2">HaeL-2018</strain>
    </source>
</reference>
<evidence type="ECO:0000313" key="2">
    <source>
        <dbReference type="EMBL" id="KAH9367645.1"/>
    </source>
</evidence>
<keyword evidence="3" id="KW-1185">Reference proteome</keyword>
<dbReference type="GO" id="GO:0005085">
    <property type="term" value="F:guanyl-nucleotide exchange factor activity"/>
    <property type="evidence" value="ECO:0007669"/>
    <property type="project" value="InterPro"/>
</dbReference>
<dbReference type="GO" id="GO:0005737">
    <property type="term" value="C:cytoplasm"/>
    <property type="evidence" value="ECO:0007669"/>
    <property type="project" value="InterPro"/>
</dbReference>
<accession>A0A9J6FX19</accession>
<proteinExistence type="predicted"/>
<protein>
    <recommendedName>
        <fullName evidence="1">Regulator of G protein signalling-like domain-containing protein</fullName>
    </recommendedName>
</protein>
<dbReference type="GO" id="GO:0001664">
    <property type="term" value="F:G protein-coupled receptor binding"/>
    <property type="evidence" value="ECO:0007669"/>
    <property type="project" value="TreeGrafter"/>
</dbReference>
<dbReference type="AlphaFoldDB" id="A0A9J6FX19"/>
<name>A0A9J6FX19_HAELO</name>
<dbReference type="OrthoDB" id="2272012at2759"/>
<dbReference type="InterPro" id="IPR036305">
    <property type="entry name" value="RGS_sf"/>
</dbReference>
<dbReference type="VEuPathDB" id="VectorBase:HLOH_047846"/>
<dbReference type="Pfam" id="PF09128">
    <property type="entry name" value="RGS-like"/>
    <property type="match status" value="1"/>
</dbReference>
<dbReference type="InterPro" id="IPR015212">
    <property type="entry name" value="RGS-like_dom"/>
</dbReference>
<dbReference type="EMBL" id="JABSTR010000004">
    <property type="protein sequence ID" value="KAH9367645.1"/>
    <property type="molecule type" value="Genomic_DNA"/>
</dbReference>
<organism evidence="2 3">
    <name type="scientific">Haemaphysalis longicornis</name>
    <name type="common">Bush tick</name>
    <dbReference type="NCBI Taxonomy" id="44386"/>
    <lineage>
        <taxon>Eukaryota</taxon>
        <taxon>Metazoa</taxon>
        <taxon>Ecdysozoa</taxon>
        <taxon>Arthropoda</taxon>
        <taxon>Chelicerata</taxon>
        <taxon>Arachnida</taxon>
        <taxon>Acari</taxon>
        <taxon>Parasitiformes</taxon>
        <taxon>Ixodida</taxon>
        <taxon>Ixodoidea</taxon>
        <taxon>Ixodidae</taxon>
        <taxon>Haemaphysalinae</taxon>
        <taxon>Haemaphysalis</taxon>
    </lineage>
</organism>
<dbReference type="PANTHER" id="PTHR45872:SF2">
    <property type="entry name" value="RHO GUANINE NUCLEOTIDE EXCHANGE FACTOR 2, ISOFORM D"/>
    <property type="match status" value="1"/>
</dbReference>
<evidence type="ECO:0000313" key="3">
    <source>
        <dbReference type="Proteomes" id="UP000821853"/>
    </source>
</evidence>
<gene>
    <name evidence="2" type="ORF">HPB48_013643</name>
</gene>
<comment type="caution">
    <text evidence="2">The sequence shown here is derived from an EMBL/GenBank/DDBJ whole genome shotgun (WGS) entry which is preliminary data.</text>
</comment>
<sequence>MITNLYKLGTGKEMKKWAYEITSTFLVQSAPLSIENIDEAILKEIDKVLQSSQEQGGQEEEELKDVFLKAREKAMEQLKRLLTDFRNTRTIGLSGLYMPNDVTLDDALRDKNVELRIIESTLLNELETLAREEPENLTDYKSALASALATVLKSFGVKTPSALALMERFPTFVAREKSRLKLVGGDMRDARTKCRMHAYALTGNRAVKAGLRLVFSTWRTALERGDCGVVVVLALPPTVLTHSLY</sequence>
<dbReference type="GO" id="GO:0007186">
    <property type="term" value="P:G protein-coupled receptor signaling pathway"/>
    <property type="evidence" value="ECO:0007669"/>
    <property type="project" value="TreeGrafter"/>
</dbReference>
<dbReference type="InterPro" id="IPR044926">
    <property type="entry name" value="RGS_subdomain_2"/>
</dbReference>
<dbReference type="SUPFAM" id="SSF48097">
    <property type="entry name" value="Regulator of G-protein signaling, RGS"/>
    <property type="match status" value="1"/>
</dbReference>
<dbReference type="Proteomes" id="UP000821853">
    <property type="component" value="Chromosome 2"/>
</dbReference>
<dbReference type="Gene3D" id="1.10.167.10">
    <property type="entry name" value="Regulator of G-protein Signalling 4, domain 2"/>
    <property type="match status" value="1"/>
</dbReference>
<feature type="domain" description="Regulator of G protein signalling-like" evidence="1">
    <location>
        <begin position="2"/>
        <end position="158"/>
    </location>
</feature>